<dbReference type="AlphaFoldDB" id="A0A851GK60"/>
<evidence type="ECO:0000256" key="1">
    <source>
        <dbReference type="ARBA" id="ARBA00022679"/>
    </source>
</evidence>
<dbReference type="SUPFAM" id="SSF48452">
    <property type="entry name" value="TPR-like"/>
    <property type="match status" value="1"/>
</dbReference>
<reference evidence="7 8" key="1">
    <citation type="submission" date="2020-07" db="EMBL/GenBank/DDBJ databases">
        <title>Roseicoccus Jingziensis gen. nov., sp. nov., isolated from coastal seawater.</title>
        <authorList>
            <person name="Feng X."/>
        </authorList>
    </citation>
    <scope>NUCLEOTIDE SEQUENCE [LARGE SCALE GENOMIC DNA]</scope>
    <source>
        <strain evidence="7 8">N1E253</strain>
    </source>
</reference>
<dbReference type="Proteomes" id="UP000557872">
    <property type="component" value="Unassembled WGS sequence"/>
</dbReference>
<dbReference type="GO" id="GO:0004674">
    <property type="term" value="F:protein serine/threonine kinase activity"/>
    <property type="evidence" value="ECO:0007669"/>
    <property type="project" value="UniProtKB-KW"/>
</dbReference>
<dbReference type="SMART" id="SM00220">
    <property type="entry name" value="S_TKc"/>
    <property type="match status" value="1"/>
</dbReference>
<dbReference type="InterPro" id="IPR032675">
    <property type="entry name" value="LRR_dom_sf"/>
</dbReference>
<evidence type="ECO:0000256" key="5">
    <source>
        <dbReference type="SAM" id="Phobius"/>
    </source>
</evidence>
<dbReference type="Gene3D" id="1.25.40.10">
    <property type="entry name" value="Tetratricopeptide repeat domain"/>
    <property type="match status" value="1"/>
</dbReference>
<dbReference type="Gene3D" id="3.80.10.10">
    <property type="entry name" value="Ribonuclease Inhibitor"/>
    <property type="match status" value="1"/>
</dbReference>
<dbReference type="InterPro" id="IPR011009">
    <property type="entry name" value="Kinase-like_dom_sf"/>
</dbReference>
<feature type="domain" description="Protein kinase" evidence="6">
    <location>
        <begin position="37"/>
        <end position="310"/>
    </location>
</feature>
<proteinExistence type="predicted"/>
<keyword evidence="5" id="KW-0812">Transmembrane</keyword>
<evidence type="ECO:0000313" key="7">
    <source>
        <dbReference type="EMBL" id="NWK55100.1"/>
    </source>
</evidence>
<keyword evidence="2" id="KW-0547">Nucleotide-binding</keyword>
<protein>
    <submittedName>
        <fullName evidence="7">Serine/threonine protein kinase</fullName>
    </submittedName>
</protein>
<dbReference type="PANTHER" id="PTHR43289">
    <property type="entry name" value="MITOGEN-ACTIVATED PROTEIN KINASE KINASE KINASE 20-RELATED"/>
    <property type="match status" value="1"/>
</dbReference>
<accession>A0A851GK60</accession>
<keyword evidence="5" id="KW-1133">Transmembrane helix</keyword>
<dbReference type="Gene3D" id="1.10.510.10">
    <property type="entry name" value="Transferase(Phosphotransferase) domain 1"/>
    <property type="match status" value="1"/>
</dbReference>
<evidence type="ECO:0000313" key="8">
    <source>
        <dbReference type="Proteomes" id="UP000557872"/>
    </source>
</evidence>
<name>A0A851GK60_9BACT</name>
<organism evidence="7 8">
    <name type="scientific">Oceaniferula marina</name>
    <dbReference type="NCBI Taxonomy" id="2748318"/>
    <lineage>
        <taxon>Bacteria</taxon>
        <taxon>Pseudomonadati</taxon>
        <taxon>Verrucomicrobiota</taxon>
        <taxon>Verrucomicrobiia</taxon>
        <taxon>Verrucomicrobiales</taxon>
        <taxon>Verrucomicrobiaceae</taxon>
        <taxon>Oceaniferula</taxon>
    </lineage>
</organism>
<dbReference type="CDD" id="cd14014">
    <property type="entry name" value="STKc_PknB_like"/>
    <property type="match status" value="1"/>
</dbReference>
<dbReference type="Pfam" id="PF00069">
    <property type="entry name" value="Pkinase"/>
    <property type="match status" value="1"/>
</dbReference>
<gene>
    <name evidence="7" type="ORF">HW115_05730</name>
</gene>
<keyword evidence="3 7" id="KW-0418">Kinase</keyword>
<dbReference type="EMBL" id="JACBAZ010000002">
    <property type="protein sequence ID" value="NWK55100.1"/>
    <property type="molecule type" value="Genomic_DNA"/>
</dbReference>
<evidence type="ECO:0000256" key="3">
    <source>
        <dbReference type="ARBA" id="ARBA00022777"/>
    </source>
</evidence>
<keyword evidence="5" id="KW-0472">Membrane</keyword>
<sequence length="698" mass="79211">MAEHELSRQALIQAFQDAAEHFSEVRSLERKLSEPRYEDQDLLGEGGAKLVYLTLDRVTGRRLVRAYPKNKELEDDFLREATLHAHLEHPNIVPFYDMGLEDGRPFFCMKRIQGDTLQRDVQKHRQNLNQPAVRNDLLDAFIKVCDAVSYAHAHEVLHLDLKPSNIQLSSYGEVLVGDWGLARLSGDEVAGDGAVPLIEQSTGQFTRHGYLSGTPGFMAPEQCKKGTRKTAQTDVYALGAILVYIITGKQPISAKTNDDVMAATLAGEWSFSLDAIPEGLRAVVSKALEVDCSNRYVSVQDLRNDINAYRAGYLTSAEDYSSRRLLQSLYRRNKAVVRIVASALAVLLSMTAVFIYHLRLSERAAQDAKGEAVNEQHNTQKALDLLKQAQAEKEQQGEVFANDYLEESISYYQANERGRYFYSRRYDKKAYQMVNKALELNPDDPEAWALKGRLAMLTNRLGVAIQAFQRAGEKYSIHSEVCEKYRSKDIQDPRVLSAMLWQLLPSNDLRLVHDFMYKTIYDRSLPKEDVIYFIEESLNMRNLGPKPRLHFEYDTGKQALDMSDNKQLQFIFMIKNLPLREVNFSNTSIGHDFYHLDRMPLVKVNVAHTGMNNRLLSYFTGRPIRELILTGCNVSDLSALRDLPLVKIDVRGTKVTDFSPIAASPELREVWCHEGQKENLLRSGISVEKLVIHDDGGQ</sequence>
<feature type="transmembrane region" description="Helical" evidence="5">
    <location>
        <begin position="335"/>
        <end position="358"/>
    </location>
</feature>
<keyword evidence="4" id="KW-0067">ATP-binding</keyword>
<dbReference type="InterPro" id="IPR000719">
    <property type="entry name" value="Prot_kinase_dom"/>
</dbReference>
<dbReference type="PROSITE" id="PS50011">
    <property type="entry name" value="PROTEIN_KINASE_DOM"/>
    <property type="match status" value="1"/>
</dbReference>
<evidence type="ECO:0000256" key="4">
    <source>
        <dbReference type="ARBA" id="ARBA00022840"/>
    </source>
</evidence>
<dbReference type="InterPro" id="IPR011990">
    <property type="entry name" value="TPR-like_helical_dom_sf"/>
</dbReference>
<keyword evidence="7" id="KW-0723">Serine/threonine-protein kinase</keyword>
<dbReference type="SUPFAM" id="SSF56112">
    <property type="entry name" value="Protein kinase-like (PK-like)"/>
    <property type="match status" value="1"/>
</dbReference>
<comment type="caution">
    <text evidence="7">The sequence shown here is derived from an EMBL/GenBank/DDBJ whole genome shotgun (WGS) entry which is preliminary data.</text>
</comment>
<keyword evidence="8" id="KW-1185">Reference proteome</keyword>
<keyword evidence="1" id="KW-0808">Transferase</keyword>
<dbReference type="PANTHER" id="PTHR43289:SF6">
    <property type="entry name" value="SERINE_THREONINE-PROTEIN KINASE NEKL-3"/>
    <property type="match status" value="1"/>
</dbReference>
<evidence type="ECO:0000256" key="2">
    <source>
        <dbReference type="ARBA" id="ARBA00022741"/>
    </source>
</evidence>
<dbReference type="GO" id="GO:0005524">
    <property type="term" value="F:ATP binding"/>
    <property type="evidence" value="ECO:0007669"/>
    <property type="project" value="UniProtKB-KW"/>
</dbReference>
<evidence type="ECO:0000259" key="6">
    <source>
        <dbReference type="PROSITE" id="PS50011"/>
    </source>
</evidence>
<dbReference type="RefSeq" id="WP_178931639.1">
    <property type="nucleotide sequence ID" value="NZ_JACBAZ010000002.1"/>
</dbReference>